<comment type="similarity">
    <text evidence="1 7">Belongs to the Lgt family.</text>
</comment>
<evidence type="ECO:0000256" key="6">
    <source>
        <dbReference type="ARBA" id="ARBA00023136"/>
    </source>
</evidence>
<dbReference type="GO" id="GO:0042158">
    <property type="term" value="P:lipoprotein biosynthetic process"/>
    <property type="evidence" value="ECO:0007669"/>
    <property type="project" value="UniProtKB-UniRule"/>
</dbReference>
<reference evidence="9 10" key="1">
    <citation type="submission" date="2018-07" db="EMBL/GenBank/DDBJ databases">
        <title>Complete genome sequencing of Ornithinimicrobium sp. AMA3305.</title>
        <authorList>
            <person name="Bae J.-W."/>
        </authorList>
    </citation>
    <scope>NUCLEOTIDE SEQUENCE [LARGE SCALE GENOMIC DNA]</scope>
    <source>
        <strain evidence="9 10">AMA3305</strain>
    </source>
</reference>
<dbReference type="KEGG" id="orn:DV701_14680"/>
<dbReference type="Proteomes" id="UP000253790">
    <property type="component" value="Chromosome"/>
</dbReference>
<dbReference type="UniPathway" id="UPA00664"/>
<feature type="transmembrane region" description="Helical" evidence="7">
    <location>
        <begin position="29"/>
        <end position="46"/>
    </location>
</feature>
<dbReference type="RefSeq" id="WP_114929315.1">
    <property type="nucleotide sequence ID" value="NZ_CP031229.1"/>
</dbReference>
<dbReference type="PROSITE" id="PS01311">
    <property type="entry name" value="LGT"/>
    <property type="match status" value="1"/>
</dbReference>
<dbReference type="PANTHER" id="PTHR30589:SF0">
    <property type="entry name" value="PHOSPHATIDYLGLYCEROL--PROLIPOPROTEIN DIACYLGLYCERYL TRANSFERASE"/>
    <property type="match status" value="1"/>
</dbReference>
<keyword evidence="4 7" id="KW-0812">Transmembrane</keyword>
<feature type="transmembrane region" description="Helical" evidence="7">
    <location>
        <begin position="130"/>
        <end position="150"/>
    </location>
</feature>
<dbReference type="OrthoDB" id="871140at2"/>
<feature type="transmembrane region" description="Helical" evidence="7">
    <location>
        <begin position="106"/>
        <end position="123"/>
    </location>
</feature>
<evidence type="ECO:0000256" key="1">
    <source>
        <dbReference type="ARBA" id="ARBA00007150"/>
    </source>
</evidence>
<feature type="transmembrane region" description="Helical" evidence="7">
    <location>
        <begin position="183"/>
        <end position="201"/>
    </location>
</feature>
<dbReference type="GO" id="GO:0008961">
    <property type="term" value="F:phosphatidylglycerol-prolipoprotein diacylglyceryl transferase activity"/>
    <property type="evidence" value="ECO:0007669"/>
    <property type="project" value="UniProtKB-UniRule"/>
</dbReference>
<keyword evidence="10" id="KW-1185">Reference proteome</keyword>
<evidence type="ECO:0000256" key="3">
    <source>
        <dbReference type="ARBA" id="ARBA00022679"/>
    </source>
</evidence>
<name>A0A345NQ88_9MICO</name>
<comment type="catalytic activity">
    <reaction evidence="7">
        <text>L-cysteinyl-[prolipoprotein] + a 1,2-diacyl-sn-glycero-3-phospho-(1'-sn-glycerol) = an S-1,2-diacyl-sn-glyceryl-L-cysteinyl-[prolipoprotein] + sn-glycerol 1-phosphate + H(+)</text>
        <dbReference type="Rhea" id="RHEA:56712"/>
        <dbReference type="Rhea" id="RHEA-COMP:14679"/>
        <dbReference type="Rhea" id="RHEA-COMP:14680"/>
        <dbReference type="ChEBI" id="CHEBI:15378"/>
        <dbReference type="ChEBI" id="CHEBI:29950"/>
        <dbReference type="ChEBI" id="CHEBI:57685"/>
        <dbReference type="ChEBI" id="CHEBI:64716"/>
        <dbReference type="ChEBI" id="CHEBI:140658"/>
        <dbReference type="EC" id="2.5.1.145"/>
    </reaction>
</comment>
<dbReference type="GO" id="GO:0005886">
    <property type="term" value="C:plasma membrane"/>
    <property type="evidence" value="ECO:0007669"/>
    <property type="project" value="UniProtKB-SubCell"/>
</dbReference>
<organism evidence="9 10">
    <name type="scientific">Ornithinimicrobium avium</name>
    <dbReference type="NCBI Taxonomy" id="2283195"/>
    <lineage>
        <taxon>Bacteria</taxon>
        <taxon>Bacillati</taxon>
        <taxon>Actinomycetota</taxon>
        <taxon>Actinomycetes</taxon>
        <taxon>Micrococcales</taxon>
        <taxon>Ornithinimicrobiaceae</taxon>
        <taxon>Ornithinimicrobium</taxon>
    </lineage>
</organism>
<evidence type="ECO:0000256" key="5">
    <source>
        <dbReference type="ARBA" id="ARBA00022989"/>
    </source>
</evidence>
<keyword evidence="9" id="KW-0449">Lipoprotein</keyword>
<dbReference type="InterPro" id="IPR001640">
    <property type="entry name" value="Lgt"/>
</dbReference>
<dbReference type="HAMAP" id="MF_01147">
    <property type="entry name" value="Lgt"/>
    <property type="match status" value="1"/>
</dbReference>
<keyword evidence="3 7" id="KW-0808">Transferase</keyword>
<evidence type="ECO:0000256" key="2">
    <source>
        <dbReference type="ARBA" id="ARBA00022475"/>
    </source>
</evidence>
<feature type="transmembrane region" description="Helical" evidence="7">
    <location>
        <begin position="246"/>
        <end position="266"/>
    </location>
</feature>
<protein>
    <recommendedName>
        <fullName evidence="7">Phosphatidylglycerol--prolipoprotein diacylglyceryl transferase</fullName>
        <ecNumber evidence="7">2.5.1.145</ecNumber>
    </recommendedName>
</protein>
<comment type="pathway">
    <text evidence="7">Protein modification; lipoprotein biosynthesis (diacylglyceryl transfer).</text>
</comment>
<feature type="transmembrane region" description="Helical" evidence="7">
    <location>
        <begin position="208"/>
        <end position="226"/>
    </location>
</feature>
<keyword evidence="5 7" id="KW-1133">Transmembrane helix</keyword>
<dbReference type="AlphaFoldDB" id="A0A345NQ88"/>
<feature type="binding site" evidence="7">
    <location>
        <position position="149"/>
    </location>
    <ligand>
        <name>a 1,2-diacyl-sn-glycero-3-phospho-(1'-sn-glycerol)</name>
        <dbReference type="ChEBI" id="CHEBI:64716"/>
    </ligand>
</feature>
<comment type="subcellular location">
    <subcellularLocation>
        <location evidence="7">Cell membrane</location>
        <topology evidence="7">Multi-pass membrane protein</topology>
    </subcellularLocation>
</comment>
<feature type="transmembrane region" description="Helical" evidence="7">
    <location>
        <begin position="66"/>
        <end position="86"/>
    </location>
</feature>
<dbReference type="EC" id="2.5.1.145" evidence="7"/>
<keyword evidence="6 7" id="KW-0472">Membrane</keyword>
<evidence type="ECO:0000313" key="9">
    <source>
        <dbReference type="EMBL" id="AXH97196.1"/>
    </source>
</evidence>
<gene>
    <name evidence="7" type="primary">lgt</name>
    <name evidence="9" type="ORF">DV701_14680</name>
</gene>
<proteinExistence type="inferred from homology"/>
<dbReference type="NCBIfam" id="TIGR00544">
    <property type="entry name" value="lgt"/>
    <property type="match status" value="1"/>
</dbReference>
<accession>A0A345NQ88</accession>
<evidence type="ECO:0000256" key="4">
    <source>
        <dbReference type="ARBA" id="ARBA00022692"/>
    </source>
</evidence>
<feature type="region of interest" description="Disordered" evidence="8">
    <location>
        <begin position="289"/>
        <end position="311"/>
    </location>
</feature>
<sequence length="311" mass="34126">MSLPPTALLPAVIPYPDIPPGFDVGPLTIHWYGLMYAVGIMVGWWLGVRRARRPGSGWTADEVGDLILWATVGIVAGGRLGYVLFYGLDKAIANPLWIVRLDEGGMSFHGGLLGVLAACWLFGHRTGRGFWRVTDFIAPLVPLGLFFGRIGNFVNGELWGKPTDVPWAMVFPTADDRPRHPTMLYEAFLEGLVLFAVLWVFSRSRRPVRAVSGLFLLLYGTFRFAVEFLRIPDTQLGYLALDWVTMGQVLSAPMILLGALLLWLAYRTPASRTNLTGVDPAAEEDVAVDAPAASRDADPQRPAQDPGEPLP</sequence>
<evidence type="ECO:0000256" key="7">
    <source>
        <dbReference type="HAMAP-Rule" id="MF_01147"/>
    </source>
</evidence>
<dbReference type="PANTHER" id="PTHR30589">
    <property type="entry name" value="PROLIPOPROTEIN DIACYLGLYCERYL TRANSFERASE"/>
    <property type="match status" value="1"/>
</dbReference>
<comment type="function">
    <text evidence="7">Catalyzes the transfer of the diacylglyceryl group from phosphatidylglycerol to the sulfhydryl group of the N-terminal cysteine of a prolipoprotein, the first step in the formation of mature lipoproteins.</text>
</comment>
<keyword evidence="2 7" id="KW-1003">Cell membrane</keyword>
<dbReference type="EMBL" id="CP031229">
    <property type="protein sequence ID" value="AXH97196.1"/>
    <property type="molecule type" value="Genomic_DNA"/>
</dbReference>
<evidence type="ECO:0000256" key="8">
    <source>
        <dbReference type="SAM" id="MobiDB-lite"/>
    </source>
</evidence>
<dbReference type="Pfam" id="PF01790">
    <property type="entry name" value="LGT"/>
    <property type="match status" value="1"/>
</dbReference>
<evidence type="ECO:0000313" key="10">
    <source>
        <dbReference type="Proteomes" id="UP000253790"/>
    </source>
</evidence>